<sequence length="364" mass="41322">MAESDGSVLTPGQQIKATLNLHKAKSLVELRYGLAVRNIVELDAYDDRNYRVECDDEHCSNPHLTNVSKYGYVLKIVNSLDSSKTGLIEAQTGLLLYLDKSGFTCPVPVQQIDGTYFSVESLGEPAHERRHILRLLVYRPGEILRNKCQSSSIELLTKLGYFTAELNKNMQGYSHPAYETHSSIWFLSSVPKIRVFISALDSKNDIDLVENIIQNFERQVLTATNNFDSGLIHGDLNESNIIVSEDGSEIAAIIDFGDSHINCFIFELAICLSYMIVQTKSIESARYILEGYQNVRRLPDQEKSVLKLCVCARLSQSLVLGTYSYQKEPTNKYLVRDHEVKWLLLKKVWAMENKDLMNLWNLDV</sequence>
<organism evidence="1 2">
    <name type="scientific">Eretmocerus hayati</name>
    <dbReference type="NCBI Taxonomy" id="131215"/>
    <lineage>
        <taxon>Eukaryota</taxon>
        <taxon>Metazoa</taxon>
        <taxon>Ecdysozoa</taxon>
        <taxon>Arthropoda</taxon>
        <taxon>Hexapoda</taxon>
        <taxon>Insecta</taxon>
        <taxon>Pterygota</taxon>
        <taxon>Neoptera</taxon>
        <taxon>Endopterygota</taxon>
        <taxon>Hymenoptera</taxon>
        <taxon>Apocrita</taxon>
        <taxon>Proctotrupomorpha</taxon>
        <taxon>Chalcidoidea</taxon>
        <taxon>Aphelinidae</taxon>
        <taxon>Aphelininae</taxon>
        <taxon>Eretmocerus</taxon>
    </lineage>
</organism>
<dbReference type="EMBL" id="CM056741">
    <property type="protein sequence ID" value="KAJ8683330.1"/>
    <property type="molecule type" value="Genomic_DNA"/>
</dbReference>
<dbReference type="Proteomes" id="UP001239111">
    <property type="component" value="Chromosome 1"/>
</dbReference>
<name>A0ACC2PIT0_9HYME</name>
<keyword evidence="2" id="KW-1185">Reference proteome</keyword>
<gene>
    <name evidence="1" type="ORF">QAD02_019122</name>
</gene>
<reference evidence="1" key="1">
    <citation type="submission" date="2023-04" db="EMBL/GenBank/DDBJ databases">
        <title>A chromosome-level genome assembly of the parasitoid wasp Eretmocerus hayati.</title>
        <authorList>
            <person name="Zhong Y."/>
            <person name="Liu S."/>
            <person name="Liu Y."/>
        </authorList>
    </citation>
    <scope>NUCLEOTIDE SEQUENCE</scope>
    <source>
        <strain evidence="1">ZJU_SS_LIU_2023</strain>
    </source>
</reference>
<evidence type="ECO:0000313" key="2">
    <source>
        <dbReference type="Proteomes" id="UP001239111"/>
    </source>
</evidence>
<proteinExistence type="predicted"/>
<comment type="caution">
    <text evidence="1">The sequence shown here is derived from an EMBL/GenBank/DDBJ whole genome shotgun (WGS) entry which is preliminary data.</text>
</comment>
<accession>A0ACC2PIT0</accession>
<evidence type="ECO:0000313" key="1">
    <source>
        <dbReference type="EMBL" id="KAJ8683330.1"/>
    </source>
</evidence>
<protein>
    <submittedName>
        <fullName evidence="1">Uncharacterized protein</fullName>
    </submittedName>
</protein>